<name>A0ABV6B0P5_9DEIO</name>
<proteinExistence type="predicted"/>
<keyword evidence="2" id="KW-1185">Reference proteome</keyword>
<dbReference type="InterPro" id="IPR011010">
    <property type="entry name" value="DNA_brk_join_enz"/>
</dbReference>
<sequence length="282" mass="31882">MHPADEHAQKLTLALRKYDLDHLIALLPDLSPSQPKHVLRAHLKFIFEQAQKDKLDLLHPPADFQTWLQEPLKRTRHPEKQAQPNTVHARATLLTRLYRLLQEEGLIQQQPLQGLPRPTVVPTKRLPHPDTVRRLHLQTQPDPALHGALMLIHHLAFTTGELLALEWEHVDFPRNELLRRRTASPLPDAVRQALERLADPQGGPLYASGKVLPYVTDQAFRQALWQASKDANTDLVPPATLRLAGLHANGQQLTSLQAGYIDDRAFEDARAVVAALSLEHQE</sequence>
<dbReference type="Proteomes" id="UP001589733">
    <property type="component" value="Unassembled WGS sequence"/>
</dbReference>
<evidence type="ECO:0000313" key="1">
    <source>
        <dbReference type="EMBL" id="MFB9993329.1"/>
    </source>
</evidence>
<gene>
    <name evidence="1" type="ORF">ACFFLM_15250</name>
</gene>
<dbReference type="EMBL" id="JBHLYR010000045">
    <property type="protein sequence ID" value="MFB9993329.1"/>
    <property type="molecule type" value="Genomic_DNA"/>
</dbReference>
<organism evidence="1 2">
    <name type="scientific">Deinococcus oregonensis</name>
    <dbReference type="NCBI Taxonomy" id="1805970"/>
    <lineage>
        <taxon>Bacteria</taxon>
        <taxon>Thermotogati</taxon>
        <taxon>Deinococcota</taxon>
        <taxon>Deinococci</taxon>
        <taxon>Deinococcales</taxon>
        <taxon>Deinococcaceae</taxon>
        <taxon>Deinococcus</taxon>
    </lineage>
</organism>
<dbReference type="RefSeq" id="WP_380011922.1">
    <property type="nucleotide sequence ID" value="NZ_JBHLYR010000045.1"/>
</dbReference>
<dbReference type="SUPFAM" id="SSF56349">
    <property type="entry name" value="DNA breaking-rejoining enzymes"/>
    <property type="match status" value="1"/>
</dbReference>
<protein>
    <submittedName>
        <fullName evidence="1">Uncharacterized protein</fullName>
    </submittedName>
</protein>
<comment type="caution">
    <text evidence="1">The sequence shown here is derived from an EMBL/GenBank/DDBJ whole genome shotgun (WGS) entry which is preliminary data.</text>
</comment>
<reference evidence="1 2" key="1">
    <citation type="submission" date="2024-09" db="EMBL/GenBank/DDBJ databases">
        <authorList>
            <person name="Sun Q."/>
            <person name="Mori K."/>
        </authorList>
    </citation>
    <scope>NUCLEOTIDE SEQUENCE [LARGE SCALE GENOMIC DNA]</scope>
    <source>
        <strain evidence="1 2">JCM 13503</strain>
    </source>
</reference>
<evidence type="ECO:0000313" key="2">
    <source>
        <dbReference type="Proteomes" id="UP001589733"/>
    </source>
</evidence>
<accession>A0ABV6B0P5</accession>